<keyword evidence="4" id="KW-1185">Reference proteome</keyword>
<feature type="compositionally biased region" description="Polar residues" evidence="1">
    <location>
        <begin position="298"/>
        <end position="313"/>
    </location>
</feature>
<name>A0A913ZPH2_PATMI</name>
<evidence type="ECO:0000256" key="1">
    <source>
        <dbReference type="SAM" id="MobiDB-lite"/>
    </source>
</evidence>
<feature type="region of interest" description="Disordered" evidence="1">
    <location>
        <begin position="290"/>
        <end position="313"/>
    </location>
</feature>
<dbReference type="AlphaFoldDB" id="A0A913ZPH2"/>
<dbReference type="PANTHER" id="PTHR46599:SF3">
    <property type="entry name" value="PIGGYBAC TRANSPOSABLE ELEMENT-DERIVED PROTEIN 4"/>
    <property type="match status" value="1"/>
</dbReference>
<feature type="compositionally biased region" description="Basic and acidic residues" evidence="1">
    <location>
        <begin position="119"/>
        <end position="130"/>
    </location>
</feature>
<feature type="compositionally biased region" description="Low complexity" evidence="1">
    <location>
        <begin position="13"/>
        <end position="28"/>
    </location>
</feature>
<feature type="compositionally biased region" description="Polar residues" evidence="1">
    <location>
        <begin position="75"/>
        <end position="97"/>
    </location>
</feature>
<dbReference type="InterPro" id="IPR029526">
    <property type="entry name" value="PGBD"/>
</dbReference>
<feature type="compositionally biased region" description="Polar residues" evidence="1">
    <location>
        <begin position="399"/>
        <end position="410"/>
    </location>
</feature>
<evidence type="ECO:0000259" key="2">
    <source>
        <dbReference type="Pfam" id="PF13843"/>
    </source>
</evidence>
<feature type="compositionally biased region" description="Polar residues" evidence="1">
    <location>
        <begin position="1"/>
        <end position="11"/>
    </location>
</feature>
<reference evidence="3" key="1">
    <citation type="submission" date="2022-11" db="UniProtKB">
        <authorList>
            <consortium name="EnsemblMetazoa"/>
        </authorList>
    </citation>
    <scope>IDENTIFICATION</scope>
</reference>
<dbReference type="RefSeq" id="XP_038053627.1">
    <property type="nucleotide sequence ID" value="XM_038197699.1"/>
</dbReference>
<organism evidence="3 4">
    <name type="scientific">Patiria miniata</name>
    <name type="common">Bat star</name>
    <name type="synonym">Asterina miniata</name>
    <dbReference type="NCBI Taxonomy" id="46514"/>
    <lineage>
        <taxon>Eukaryota</taxon>
        <taxon>Metazoa</taxon>
        <taxon>Echinodermata</taxon>
        <taxon>Eleutherozoa</taxon>
        <taxon>Asterozoa</taxon>
        <taxon>Asteroidea</taxon>
        <taxon>Valvatacea</taxon>
        <taxon>Valvatida</taxon>
        <taxon>Asterinidae</taxon>
        <taxon>Patiria</taxon>
    </lineage>
</organism>
<dbReference type="EnsemblMetazoa" id="XM_038197699.1">
    <property type="protein sequence ID" value="XP_038053627.1"/>
    <property type="gene ID" value="LOC119726080"/>
</dbReference>
<sequence length="729" mass="81709">MSSDCVSSDTEGSPAPCSSPADPSWWSDSDGRRSARDVQDVDESPWWDSECEPVQQQVRSDSPNFSPSPCDEDSSASSVTPTWWSEPSSRQLSTTANEIEVDSGRERSTLKSSDGTGSEAERGCDGDEIKLSMALKNRKRPREQSNVSNICQKEPPLSKPKLEPPSPHADPNAILQDLKKGICRPLQSFFLFFTVDLLTKICDLTNVDAWKRILEEPSFASEDGSWEEVTVKEMYAFLAVVLIMRGQQDVCFGAFWREQPDQGSHWPRDLMKRSRFFTLLQVLRLTDHTEEDTAVEKPNQQTGTENHTEQTQSAFVKDGSPLKELKYAFDQLERIFKVFFAQFEFECYAEISLRDGQGYQGDIRNYMKILSPSCEVSLDGTLNLSSRKSGEEVDGLNLGKSTSGETPCNGTLTALESEQSYRIVGTKRTEPKSANRQNASKLRAENCEEGEKELDHALSGSKKVPSVESDDNGDPKTAHISNVVNVRWHDTSLNVTTARATPAKLLSIKDVSEDGMIKPQSWQEVFIPCEELVYKDLFTKTPDTTNSDSAECSSGHVLGKSFFYHYLHLAVYFSTSEDIGSLYSASEGMLTESDSLEQIIEGLVLLGKPDSVVQSGSDTDMTEADTSHDSTSTDQSDSADEDDSKDRKSHKYVQARSQMSRKCALCWSLHQELRRVHTRCTRCGWHLCLSRFRNCMEEAHQDEEIMKQLWDKETGDAQIIIDVMQAEKQ</sequence>
<feature type="domain" description="PiggyBac transposable element-derived protein" evidence="2">
    <location>
        <begin position="185"/>
        <end position="295"/>
    </location>
</feature>
<feature type="region of interest" description="Disordered" evidence="1">
    <location>
        <begin position="386"/>
        <end position="410"/>
    </location>
</feature>
<dbReference type="Proteomes" id="UP000887568">
    <property type="component" value="Unplaced"/>
</dbReference>
<feature type="compositionally biased region" description="Polar residues" evidence="1">
    <location>
        <begin position="54"/>
        <end position="67"/>
    </location>
</feature>
<accession>A0A913ZPH2</accession>
<feature type="region of interest" description="Disordered" evidence="1">
    <location>
        <begin position="1"/>
        <end position="171"/>
    </location>
</feature>
<dbReference type="PANTHER" id="PTHR46599">
    <property type="entry name" value="PIGGYBAC TRANSPOSABLE ELEMENT-DERIVED PROTEIN 4"/>
    <property type="match status" value="1"/>
</dbReference>
<dbReference type="Pfam" id="PF13843">
    <property type="entry name" value="DDE_Tnp_1_7"/>
    <property type="match status" value="1"/>
</dbReference>
<dbReference type="GeneID" id="119726080"/>
<evidence type="ECO:0000313" key="4">
    <source>
        <dbReference type="Proteomes" id="UP000887568"/>
    </source>
</evidence>
<feature type="region of interest" description="Disordered" evidence="1">
    <location>
        <begin position="614"/>
        <end position="651"/>
    </location>
</feature>
<dbReference type="OrthoDB" id="118105at2759"/>
<feature type="region of interest" description="Disordered" evidence="1">
    <location>
        <begin position="425"/>
        <end position="478"/>
    </location>
</feature>
<proteinExistence type="predicted"/>
<dbReference type="OMA" id="HKYVQAR"/>
<protein>
    <recommendedName>
        <fullName evidence="2">PiggyBac transposable element-derived protein domain-containing protein</fullName>
    </recommendedName>
</protein>
<evidence type="ECO:0000313" key="3">
    <source>
        <dbReference type="EnsemblMetazoa" id="XP_038053627.1"/>
    </source>
</evidence>
<feature type="compositionally biased region" description="Acidic residues" evidence="1">
    <location>
        <begin position="40"/>
        <end position="51"/>
    </location>
</feature>
<feature type="compositionally biased region" description="Basic and acidic residues" evidence="1">
    <location>
        <begin position="29"/>
        <end position="39"/>
    </location>
</feature>